<reference evidence="5 6" key="1">
    <citation type="submission" date="2016-10" db="EMBL/GenBank/DDBJ databases">
        <authorList>
            <person name="de Groot N.N."/>
        </authorList>
    </citation>
    <scope>NUCLEOTIDE SEQUENCE [LARGE SCALE GENOMIC DNA]</scope>
    <source>
        <strain evidence="5 6">CGMCC 1.10267</strain>
    </source>
</reference>
<evidence type="ECO:0000256" key="2">
    <source>
        <dbReference type="ARBA" id="ARBA00023125"/>
    </source>
</evidence>
<keyword evidence="3" id="KW-0804">Transcription</keyword>
<dbReference type="Gene3D" id="1.10.10.10">
    <property type="entry name" value="Winged helix-like DNA-binding domain superfamily/Winged helix DNA-binding domain"/>
    <property type="match status" value="1"/>
</dbReference>
<evidence type="ECO:0000256" key="3">
    <source>
        <dbReference type="ARBA" id="ARBA00023163"/>
    </source>
</evidence>
<dbReference type="SUPFAM" id="SSF54909">
    <property type="entry name" value="Dimeric alpha+beta barrel"/>
    <property type="match status" value="1"/>
</dbReference>
<dbReference type="AlphaFoldDB" id="A0A1G7SQL5"/>
<dbReference type="InterPro" id="IPR011991">
    <property type="entry name" value="ArsR-like_HTH"/>
</dbReference>
<dbReference type="STRING" id="440168.SAMN04487974_101665"/>
<accession>A0A1G7SQL5</accession>
<name>A0A1G7SQL5_9HYPH</name>
<dbReference type="EMBL" id="FNCS01000001">
    <property type="protein sequence ID" value="SDG25345.1"/>
    <property type="molecule type" value="Genomic_DNA"/>
</dbReference>
<dbReference type="InterPro" id="IPR011008">
    <property type="entry name" value="Dimeric_a/b-barrel"/>
</dbReference>
<dbReference type="SUPFAM" id="SSF46785">
    <property type="entry name" value="Winged helix' DNA-binding domain"/>
    <property type="match status" value="1"/>
</dbReference>
<dbReference type="GO" id="GO:0043565">
    <property type="term" value="F:sequence-specific DNA binding"/>
    <property type="evidence" value="ECO:0007669"/>
    <property type="project" value="InterPro"/>
</dbReference>
<dbReference type="PRINTS" id="PR00033">
    <property type="entry name" value="HTHASNC"/>
</dbReference>
<dbReference type="InterPro" id="IPR019887">
    <property type="entry name" value="Tscrpt_reg_AsnC/Lrp_C"/>
</dbReference>
<dbReference type="SMART" id="SM00344">
    <property type="entry name" value="HTH_ASNC"/>
    <property type="match status" value="1"/>
</dbReference>
<dbReference type="GO" id="GO:0006355">
    <property type="term" value="P:regulation of DNA-templated transcription"/>
    <property type="evidence" value="ECO:0007669"/>
    <property type="project" value="UniProtKB-ARBA"/>
</dbReference>
<organism evidence="5 6">
    <name type="scientific">Pelagibacterium luteolum</name>
    <dbReference type="NCBI Taxonomy" id="440168"/>
    <lineage>
        <taxon>Bacteria</taxon>
        <taxon>Pseudomonadati</taxon>
        <taxon>Pseudomonadota</taxon>
        <taxon>Alphaproteobacteria</taxon>
        <taxon>Hyphomicrobiales</taxon>
        <taxon>Devosiaceae</taxon>
        <taxon>Pelagibacterium</taxon>
    </lineage>
</organism>
<evidence type="ECO:0000313" key="5">
    <source>
        <dbReference type="EMBL" id="SDG25345.1"/>
    </source>
</evidence>
<gene>
    <name evidence="5" type="ORF">SAMN04487974_101665</name>
</gene>
<dbReference type="PROSITE" id="PS50956">
    <property type="entry name" value="HTH_ASNC_2"/>
    <property type="match status" value="1"/>
</dbReference>
<evidence type="ECO:0000313" key="6">
    <source>
        <dbReference type="Proteomes" id="UP000199495"/>
    </source>
</evidence>
<dbReference type="Gene3D" id="3.30.70.920">
    <property type="match status" value="1"/>
</dbReference>
<dbReference type="GO" id="GO:0005829">
    <property type="term" value="C:cytosol"/>
    <property type="evidence" value="ECO:0007669"/>
    <property type="project" value="TreeGrafter"/>
</dbReference>
<dbReference type="InterPro" id="IPR036390">
    <property type="entry name" value="WH_DNA-bd_sf"/>
</dbReference>
<evidence type="ECO:0000259" key="4">
    <source>
        <dbReference type="PROSITE" id="PS50956"/>
    </source>
</evidence>
<evidence type="ECO:0000256" key="1">
    <source>
        <dbReference type="ARBA" id="ARBA00023015"/>
    </source>
</evidence>
<dbReference type="PROSITE" id="PS00519">
    <property type="entry name" value="HTH_ASNC_1"/>
    <property type="match status" value="1"/>
</dbReference>
<dbReference type="CDD" id="cd00090">
    <property type="entry name" value="HTH_ARSR"/>
    <property type="match status" value="1"/>
</dbReference>
<proteinExistence type="predicted"/>
<dbReference type="InterPro" id="IPR019888">
    <property type="entry name" value="Tscrpt_reg_AsnC-like"/>
</dbReference>
<dbReference type="Pfam" id="PF01037">
    <property type="entry name" value="AsnC_trans_reg"/>
    <property type="match status" value="1"/>
</dbReference>
<dbReference type="GO" id="GO:0043200">
    <property type="term" value="P:response to amino acid"/>
    <property type="evidence" value="ECO:0007669"/>
    <property type="project" value="TreeGrafter"/>
</dbReference>
<feature type="domain" description="HTH asnC-type" evidence="4">
    <location>
        <begin position="17"/>
        <end position="71"/>
    </location>
</feature>
<dbReference type="PANTHER" id="PTHR30154:SF53">
    <property type="entry name" value="HTH-TYPE TRANSCRIPTIONAL REGULATOR LRPC"/>
    <property type="match status" value="1"/>
</dbReference>
<keyword evidence="6" id="KW-1185">Reference proteome</keyword>
<dbReference type="InterPro" id="IPR036388">
    <property type="entry name" value="WH-like_DNA-bd_sf"/>
</dbReference>
<protein>
    <submittedName>
        <fullName evidence="5">DNA-binding transcriptional regulator, Lrp family</fullName>
    </submittedName>
</protein>
<dbReference type="Proteomes" id="UP000199495">
    <property type="component" value="Unassembled WGS sequence"/>
</dbReference>
<dbReference type="PANTHER" id="PTHR30154">
    <property type="entry name" value="LEUCINE-RESPONSIVE REGULATORY PROTEIN"/>
    <property type="match status" value="1"/>
</dbReference>
<keyword evidence="2 5" id="KW-0238">DNA-binding</keyword>
<dbReference type="InterPro" id="IPR000485">
    <property type="entry name" value="AsnC-type_HTH_dom"/>
</dbReference>
<dbReference type="Pfam" id="PF13404">
    <property type="entry name" value="HTH_AsnC-type"/>
    <property type="match status" value="1"/>
</dbReference>
<dbReference type="InterPro" id="IPR019885">
    <property type="entry name" value="Tscrpt_reg_HTH_AsnC-type_CS"/>
</dbReference>
<keyword evidence="1" id="KW-0805">Transcription regulation</keyword>
<sequence length="150" mass="16368">MPKIYATMTKINADQMLLALLRENARMPVAEIARRLGVSRSTAQSRLERLERNGTIAGYAVKLSGGYLSNQIRAHLMVTVSPKLTAQVVKVLDSMVQVRTVHSVSGSFDMIVIVEAPSVAELDSVIDTIGALDGVERTMSSIILSTRIER</sequence>